<evidence type="ECO:0000313" key="2">
    <source>
        <dbReference type="EMBL" id="KAK9780258.1"/>
    </source>
</evidence>
<dbReference type="EMBL" id="JARVKM010000007">
    <property type="protein sequence ID" value="KAK9780258.1"/>
    <property type="molecule type" value="Genomic_DNA"/>
</dbReference>
<reference evidence="2 3" key="1">
    <citation type="submission" date="2024-02" db="EMBL/GenBank/DDBJ databases">
        <title>First draft genome assembly of two strains of Seiridium cardinale.</title>
        <authorList>
            <person name="Emiliani G."/>
            <person name="Scali E."/>
        </authorList>
    </citation>
    <scope>NUCLEOTIDE SEQUENCE [LARGE SCALE GENOMIC DNA]</scope>
    <source>
        <strain evidence="2 3">BM-138-000479</strain>
    </source>
</reference>
<comment type="caution">
    <text evidence="2">The sequence shown here is derived from an EMBL/GenBank/DDBJ whole genome shotgun (WGS) entry which is preliminary data.</text>
</comment>
<dbReference type="Pfam" id="PF06985">
    <property type="entry name" value="HET"/>
    <property type="match status" value="1"/>
</dbReference>
<organism evidence="2 3">
    <name type="scientific">Seiridium cardinale</name>
    <dbReference type="NCBI Taxonomy" id="138064"/>
    <lineage>
        <taxon>Eukaryota</taxon>
        <taxon>Fungi</taxon>
        <taxon>Dikarya</taxon>
        <taxon>Ascomycota</taxon>
        <taxon>Pezizomycotina</taxon>
        <taxon>Sordariomycetes</taxon>
        <taxon>Xylariomycetidae</taxon>
        <taxon>Amphisphaeriales</taxon>
        <taxon>Sporocadaceae</taxon>
        <taxon>Seiridium</taxon>
    </lineage>
</organism>
<sequence length="752" mass="85054">MDFVQNDSSSLEPRTRSESLEAWYQEYNSAPDDDTTPESDVIRAIEVDVLDHDDIKRKVKHLIPSTNIVNGFCVKCQDLLNHWPDLGRTNWDYAVGRSFTTIEIEAATRLGCKFCAFLLSRMTVEGLIDPFRRIEARLRLLGNTATASLTIQSWGVARNPQLLWLNLPGKAAHHCNSKGALAKFESHYLSPKDKLWQTQIQRLDLAKIWLNECHQSHPKCRSMKQHELPTRLLEISGNIIKLVSTATLQDSAQYATLSYCWGDKKFSTLTTENVDSFQRGIVLEDLPQSFQDAIIVARRLGIEYIWIDALCIIQNQDDKKDWRREVSHMKSVYGGASIGLAASSATNAYEGCLSKQPYYSGGFSACVTTTEFCRVQNFHSQSVYQESSTDTPLAKRAWALQEKLLPPRTIRFGDTGLFWECRSMIRSEYLPDGFPGKLGSHDLRPEDKAWSWPDIVTHYSAAQLTYGSDKLPALSGIASRQHEITHDDYLAGMWRQGLTSQLGWGIWEPQQRRDRPDLGIPSWSWASVEGQTWYWPWNNNNEMLKEHAFVIDAWTKLAGTDLFGAVIDGEISIRCSSLVSGHFQQSPTPIRGNRRATTTETVLAETTDISFPIILDCLDDASTLDNDVVYLVTIVHGRTGSRFKFKSESADLIESAKPAAEDTEWKEELTCHGIVLKRHNRLQGCFRRIGSFNFTHTPSRVDKANSCEQENCYYHRFLPILEKGGTSPAATENINVSTDQAHKAAPYIVKIR</sequence>
<dbReference type="Proteomes" id="UP001465668">
    <property type="component" value="Unassembled WGS sequence"/>
</dbReference>
<keyword evidence="3" id="KW-1185">Reference proteome</keyword>
<dbReference type="PANTHER" id="PTHR33112:SF8">
    <property type="entry name" value="HETEROKARYON INCOMPATIBILITY DOMAIN-CONTAINING PROTEIN"/>
    <property type="match status" value="1"/>
</dbReference>
<feature type="domain" description="Heterokaryon incompatibility" evidence="1">
    <location>
        <begin position="254"/>
        <end position="402"/>
    </location>
</feature>
<name>A0ABR2Y2F1_9PEZI</name>
<dbReference type="InterPro" id="IPR010730">
    <property type="entry name" value="HET"/>
</dbReference>
<evidence type="ECO:0000259" key="1">
    <source>
        <dbReference type="Pfam" id="PF06985"/>
    </source>
</evidence>
<gene>
    <name evidence="2" type="ORF">SCAR479_02895</name>
</gene>
<dbReference type="PANTHER" id="PTHR33112">
    <property type="entry name" value="DOMAIN PROTEIN, PUTATIVE-RELATED"/>
    <property type="match status" value="1"/>
</dbReference>
<accession>A0ABR2Y2F1</accession>
<proteinExistence type="predicted"/>
<evidence type="ECO:0000313" key="3">
    <source>
        <dbReference type="Proteomes" id="UP001465668"/>
    </source>
</evidence>
<protein>
    <submittedName>
        <fullName evidence="2">Heterokaryon incompatibility protein-domain-containing protein</fullName>
    </submittedName>
</protein>